<feature type="transmembrane region" description="Helical" evidence="7">
    <location>
        <begin position="293"/>
        <end position="323"/>
    </location>
</feature>
<protein>
    <submittedName>
        <fullName evidence="8">Putative permease</fullName>
    </submittedName>
</protein>
<dbReference type="EMBL" id="LJZR01000008">
    <property type="protein sequence ID" value="KPQ36151.1"/>
    <property type="molecule type" value="Genomic_DNA"/>
</dbReference>
<feature type="transmembrane region" description="Helical" evidence="7">
    <location>
        <begin position="199"/>
        <end position="221"/>
    </location>
</feature>
<feature type="transmembrane region" description="Helical" evidence="7">
    <location>
        <begin position="138"/>
        <end position="164"/>
    </location>
</feature>
<dbReference type="Proteomes" id="UP000050465">
    <property type="component" value="Unassembled WGS sequence"/>
</dbReference>
<dbReference type="Pfam" id="PF01594">
    <property type="entry name" value="AI-2E_transport"/>
    <property type="match status" value="1"/>
</dbReference>
<comment type="similarity">
    <text evidence="2">Belongs to the autoinducer-2 exporter (AI-2E) (TC 2.A.86) family.</text>
</comment>
<dbReference type="AlphaFoldDB" id="A0A0P8C3N9"/>
<evidence type="ECO:0000256" key="5">
    <source>
        <dbReference type="ARBA" id="ARBA00023136"/>
    </source>
</evidence>
<evidence type="ECO:0000256" key="6">
    <source>
        <dbReference type="SAM" id="MobiDB-lite"/>
    </source>
</evidence>
<keyword evidence="5 7" id="KW-0472">Membrane</keyword>
<feature type="transmembrane region" description="Helical" evidence="7">
    <location>
        <begin position="253"/>
        <end position="273"/>
    </location>
</feature>
<feature type="transmembrane region" description="Helical" evidence="7">
    <location>
        <begin position="227"/>
        <end position="246"/>
    </location>
</feature>
<feature type="compositionally biased region" description="Low complexity" evidence="6">
    <location>
        <begin position="354"/>
        <end position="372"/>
    </location>
</feature>
<evidence type="ECO:0000256" key="7">
    <source>
        <dbReference type="SAM" id="Phobius"/>
    </source>
</evidence>
<evidence type="ECO:0000313" key="8">
    <source>
        <dbReference type="EMBL" id="KPQ36151.1"/>
    </source>
</evidence>
<dbReference type="PANTHER" id="PTHR21716">
    <property type="entry name" value="TRANSMEMBRANE PROTEIN"/>
    <property type="match status" value="1"/>
</dbReference>
<feature type="transmembrane region" description="Helical" evidence="7">
    <location>
        <begin position="28"/>
        <end position="46"/>
    </location>
</feature>
<keyword evidence="3 7" id="KW-0812">Transmembrane</keyword>
<dbReference type="InterPro" id="IPR002549">
    <property type="entry name" value="AI-2E-like"/>
</dbReference>
<keyword evidence="4 7" id="KW-1133">Transmembrane helix</keyword>
<evidence type="ECO:0000256" key="2">
    <source>
        <dbReference type="ARBA" id="ARBA00009773"/>
    </source>
</evidence>
<dbReference type="STRING" id="1666911.HLUCCA11_08025"/>
<reference evidence="8 9" key="1">
    <citation type="submission" date="2015-09" db="EMBL/GenBank/DDBJ databases">
        <title>Identification and resolution of microdiversity through metagenomic sequencing of parallel consortia.</title>
        <authorList>
            <person name="Nelson W.C."/>
            <person name="Romine M.F."/>
            <person name="Lindemann S.R."/>
        </authorList>
    </citation>
    <scope>NUCLEOTIDE SEQUENCE [LARGE SCALE GENOMIC DNA]</scope>
    <source>
        <strain evidence="8">Ana</strain>
    </source>
</reference>
<dbReference type="GO" id="GO:0055085">
    <property type="term" value="P:transmembrane transport"/>
    <property type="evidence" value="ECO:0007669"/>
    <property type="project" value="TreeGrafter"/>
</dbReference>
<feature type="transmembrane region" description="Helical" evidence="7">
    <location>
        <begin position="58"/>
        <end position="82"/>
    </location>
</feature>
<evidence type="ECO:0000256" key="3">
    <source>
        <dbReference type="ARBA" id="ARBA00022692"/>
    </source>
</evidence>
<organism evidence="8 9">
    <name type="scientific">Phormidesmis priestleyi Ana</name>
    <dbReference type="NCBI Taxonomy" id="1666911"/>
    <lineage>
        <taxon>Bacteria</taxon>
        <taxon>Bacillati</taxon>
        <taxon>Cyanobacteriota</taxon>
        <taxon>Cyanophyceae</taxon>
        <taxon>Leptolyngbyales</taxon>
        <taxon>Leptolyngbyaceae</taxon>
        <taxon>Phormidesmis</taxon>
    </lineage>
</organism>
<accession>A0A0P8C3N9</accession>
<evidence type="ECO:0000313" key="9">
    <source>
        <dbReference type="Proteomes" id="UP000050465"/>
    </source>
</evidence>
<feature type="region of interest" description="Disordered" evidence="6">
    <location>
        <begin position="352"/>
        <end position="372"/>
    </location>
</feature>
<sequence>MNFGKLIGIVVVVALTLLLWRIRQVLLLVFAAIVFATAINGLVRLIQRLPIPISRGVAVAIALLGVMGSLIAAGWFIAPAIIDQLPQYTFFSGQGLDQIQEWYRQFRGLLPGDPLSGTPLSDLLPRLAQLNVDWVDGLISVFTGSLDFFLNLLLVLVLIVMLLANPRSYRHMLLLAFPKFYRRRVDGILTQCDQSLTGWSLAVLFEMVIITAFSWIGLSLIGVPLPLVNALIAGLLTFIPNLGPFISTIPPMLMGLAIHPWMALAVVILYIAIQQLESLVLTPLVMKQQVSLLPAVTLISQVIAALFFGLLGLFLALPLVVVVQVWLKELLVNDILNHWPAPRRLAQPASLQRKSLQQTSPQQTSQKKQLYP</sequence>
<comment type="subcellular location">
    <subcellularLocation>
        <location evidence="1">Membrane</location>
        <topology evidence="1">Multi-pass membrane protein</topology>
    </subcellularLocation>
</comment>
<evidence type="ECO:0000256" key="1">
    <source>
        <dbReference type="ARBA" id="ARBA00004141"/>
    </source>
</evidence>
<evidence type="ECO:0000256" key="4">
    <source>
        <dbReference type="ARBA" id="ARBA00022989"/>
    </source>
</evidence>
<proteinExistence type="inferred from homology"/>
<dbReference type="PANTHER" id="PTHR21716:SF62">
    <property type="entry name" value="TRANSPORT PROTEIN YDBI-RELATED"/>
    <property type="match status" value="1"/>
</dbReference>
<name>A0A0P8C3N9_9CYAN</name>
<gene>
    <name evidence="8" type="ORF">HLUCCA11_08025</name>
</gene>
<comment type="caution">
    <text evidence="8">The sequence shown here is derived from an EMBL/GenBank/DDBJ whole genome shotgun (WGS) entry which is preliminary data.</text>
</comment>
<dbReference type="GO" id="GO:0016020">
    <property type="term" value="C:membrane"/>
    <property type="evidence" value="ECO:0007669"/>
    <property type="project" value="UniProtKB-SubCell"/>
</dbReference>
<feature type="transmembrane region" description="Helical" evidence="7">
    <location>
        <begin position="5"/>
        <end position="22"/>
    </location>
</feature>
<dbReference type="PATRIC" id="fig|1666911.3.peg.3919"/>